<accession>A0A8C3UTY5</accession>
<reference evidence="2" key="1">
    <citation type="submission" date="2020-10" db="EMBL/GenBank/DDBJ databases">
        <title>Catharus ustulatus (Swainson's thrush) genome, bCatUst1, primary haplotype v2.</title>
        <authorList>
            <person name="Delmore K."/>
            <person name="Vafadar M."/>
            <person name="Formenti G."/>
            <person name="Chow W."/>
            <person name="Pelan S."/>
            <person name="Howe K."/>
            <person name="Rhie A."/>
            <person name="Mountcastle J."/>
            <person name="Haase B."/>
            <person name="Fedrigo O."/>
            <person name="Jarvis E.D."/>
        </authorList>
    </citation>
    <scope>NUCLEOTIDE SEQUENCE [LARGE SCALE GENOMIC DNA]</scope>
</reference>
<reference evidence="2" key="2">
    <citation type="submission" date="2025-08" db="UniProtKB">
        <authorList>
            <consortium name="Ensembl"/>
        </authorList>
    </citation>
    <scope>IDENTIFICATION</scope>
</reference>
<evidence type="ECO:0000313" key="3">
    <source>
        <dbReference type="Proteomes" id="UP000694563"/>
    </source>
</evidence>
<feature type="region of interest" description="Disordered" evidence="1">
    <location>
        <begin position="1"/>
        <end position="20"/>
    </location>
</feature>
<proteinExistence type="predicted"/>
<keyword evidence="3" id="KW-1185">Reference proteome</keyword>
<protein>
    <submittedName>
        <fullName evidence="2">Uncharacterized protein</fullName>
    </submittedName>
</protein>
<dbReference type="Proteomes" id="UP000694563">
    <property type="component" value="Chromosome 32"/>
</dbReference>
<organism evidence="2 3">
    <name type="scientific">Catharus ustulatus</name>
    <name type="common">Russet-backed thrush</name>
    <name type="synonym">Hylocichla ustulatus</name>
    <dbReference type="NCBI Taxonomy" id="91951"/>
    <lineage>
        <taxon>Eukaryota</taxon>
        <taxon>Metazoa</taxon>
        <taxon>Chordata</taxon>
        <taxon>Craniata</taxon>
        <taxon>Vertebrata</taxon>
        <taxon>Euteleostomi</taxon>
        <taxon>Archelosauria</taxon>
        <taxon>Archosauria</taxon>
        <taxon>Dinosauria</taxon>
        <taxon>Saurischia</taxon>
        <taxon>Theropoda</taxon>
        <taxon>Coelurosauria</taxon>
        <taxon>Aves</taxon>
        <taxon>Neognathae</taxon>
        <taxon>Neoaves</taxon>
        <taxon>Telluraves</taxon>
        <taxon>Australaves</taxon>
        <taxon>Passeriformes</taxon>
        <taxon>Turdidae</taxon>
        <taxon>Catharus</taxon>
    </lineage>
</organism>
<sequence length="113" mass="12230">MAAAAAASSRRRRRPRGHPNPLFARWLREWRDEAQGTWARGVSQVCFPGPALPGPVPPPAPFRPLRRHLAALWPRPLRPPRPTAAPAPAGWAGPEGAGLRGGVVCDGWSLTRV</sequence>
<reference evidence="2" key="3">
    <citation type="submission" date="2025-09" db="UniProtKB">
        <authorList>
            <consortium name="Ensembl"/>
        </authorList>
    </citation>
    <scope>IDENTIFICATION</scope>
</reference>
<feature type="region of interest" description="Disordered" evidence="1">
    <location>
        <begin position="75"/>
        <end position="96"/>
    </location>
</feature>
<dbReference type="AlphaFoldDB" id="A0A8C3UTY5"/>
<dbReference type="Ensembl" id="ENSCUST00005021649.1">
    <property type="protein sequence ID" value="ENSCUSP00005020886.1"/>
    <property type="gene ID" value="ENSCUSG00005013317.1"/>
</dbReference>
<name>A0A8C3UTY5_CATUS</name>
<evidence type="ECO:0000313" key="2">
    <source>
        <dbReference type="Ensembl" id="ENSCUSP00005020886.1"/>
    </source>
</evidence>
<feature type="compositionally biased region" description="Pro residues" evidence="1">
    <location>
        <begin position="76"/>
        <end position="85"/>
    </location>
</feature>
<evidence type="ECO:0000256" key="1">
    <source>
        <dbReference type="SAM" id="MobiDB-lite"/>
    </source>
</evidence>